<dbReference type="SUPFAM" id="SSF52218">
    <property type="entry name" value="Flavoproteins"/>
    <property type="match status" value="1"/>
</dbReference>
<evidence type="ECO:0000313" key="6">
    <source>
        <dbReference type="Proteomes" id="UP000001917"/>
    </source>
</evidence>
<reference evidence="5 6" key="2">
    <citation type="journal article" date="2010" name="Stand. Genomic Sci.">
        <title>Complete genome sequence of Alicyclobacillus acidocaldarius type strain (104-IA).</title>
        <authorList>
            <person name="Mavromatis K."/>
            <person name="Sikorski J."/>
            <person name="Lapidus A."/>
            <person name="Glavina Del Rio T."/>
            <person name="Copeland A."/>
            <person name="Tice H."/>
            <person name="Cheng J.F."/>
            <person name="Lucas S."/>
            <person name="Chen F."/>
            <person name="Nolan M."/>
            <person name="Bruce D."/>
            <person name="Goodwin L."/>
            <person name="Pitluck S."/>
            <person name="Ivanova N."/>
            <person name="Ovchinnikova G."/>
            <person name="Pati A."/>
            <person name="Chen A."/>
            <person name="Palaniappan K."/>
            <person name="Land M."/>
            <person name="Hauser L."/>
            <person name="Chang Y.J."/>
            <person name="Jeffries C.D."/>
            <person name="Chain P."/>
            <person name="Meincke L."/>
            <person name="Sims D."/>
            <person name="Chertkov O."/>
            <person name="Han C."/>
            <person name="Brettin T."/>
            <person name="Detter J.C."/>
            <person name="Wahrenburg C."/>
            <person name="Rohde M."/>
            <person name="Pukall R."/>
            <person name="Goker M."/>
            <person name="Bristow J."/>
            <person name="Eisen J.A."/>
            <person name="Markowitz V."/>
            <person name="Hugenholtz P."/>
            <person name="Klenk H.P."/>
            <person name="Kyrpides N.C."/>
        </authorList>
    </citation>
    <scope>NUCLEOTIDE SEQUENCE [LARGE SCALE GENOMIC DNA]</scope>
    <source>
        <strain evidence="6">ATCC 27009 / DSM 446 / BCRC 14685 / JCM 5260 / KCTC 1825 / NBRC 15652 / NCIMB 11725 / NRRL B-14509 / 104-IA</strain>
    </source>
</reference>
<dbReference type="Gene3D" id="3.40.50.360">
    <property type="match status" value="1"/>
</dbReference>
<name>C8WUN7_ALIAD</name>
<keyword evidence="2" id="KW-0288">FMN</keyword>
<dbReference type="STRING" id="521098.Aaci_2849"/>
<dbReference type="NCBIfam" id="TIGR03567">
    <property type="entry name" value="FMN_reduc_SsuE"/>
    <property type="match status" value="1"/>
</dbReference>
<feature type="domain" description="NADPH-dependent FMN reductase-like" evidence="4">
    <location>
        <begin position="3"/>
        <end position="144"/>
    </location>
</feature>
<evidence type="ECO:0000313" key="5">
    <source>
        <dbReference type="EMBL" id="ACV59853.1"/>
    </source>
</evidence>
<evidence type="ECO:0000256" key="3">
    <source>
        <dbReference type="ARBA" id="ARBA00023002"/>
    </source>
</evidence>
<evidence type="ECO:0000259" key="4">
    <source>
        <dbReference type="Pfam" id="PF03358"/>
    </source>
</evidence>
<sequence length="181" mass="19299">MTSVALVQGSPSKRSKTAAVMGVVEQMLESAGLRTKRVDVRSMPFDALASADLANFEIQSAVSAVVSSDAVVIATPVYKVAYTGLLKTFLDLLPQDALHDTTVLPIATGGSFGHLLAIDYALKPVLTALGARTFVSSVYLLDQAIHVDQTSVQMDEADRQRLVASVEELVRAVVRRQTAVV</sequence>
<protein>
    <submittedName>
        <fullName evidence="5">FMN reductase</fullName>
    </submittedName>
</protein>
<dbReference type="InterPro" id="IPR029039">
    <property type="entry name" value="Flavoprotein-like_sf"/>
</dbReference>
<dbReference type="InterPro" id="IPR051814">
    <property type="entry name" value="NAD(P)H-dep_FMN_reductase"/>
</dbReference>
<gene>
    <name evidence="5" type="ordered locus">Aaci_2849</name>
</gene>
<keyword evidence="6" id="KW-1185">Reference proteome</keyword>
<dbReference type="EMBL" id="CP001727">
    <property type="protein sequence ID" value="ACV59853.1"/>
    <property type="molecule type" value="Genomic_DNA"/>
</dbReference>
<dbReference type="eggNOG" id="COG0431">
    <property type="taxonomic scope" value="Bacteria"/>
</dbReference>
<dbReference type="Proteomes" id="UP000001917">
    <property type="component" value="Chromosome"/>
</dbReference>
<dbReference type="PANTHER" id="PTHR43408:SF1">
    <property type="entry name" value="FMN REDUCTASE (NADPH)"/>
    <property type="match status" value="1"/>
</dbReference>
<keyword evidence="1" id="KW-0285">Flavoprotein</keyword>
<dbReference type="AlphaFoldDB" id="C8WUN7"/>
<keyword evidence="3" id="KW-0560">Oxidoreductase</keyword>
<accession>C8WUN7</accession>
<evidence type="ECO:0000256" key="1">
    <source>
        <dbReference type="ARBA" id="ARBA00022630"/>
    </source>
</evidence>
<dbReference type="RefSeq" id="WP_012812055.1">
    <property type="nucleotide sequence ID" value="NC_013205.1"/>
</dbReference>
<proteinExistence type="predicted"/>
<organism evidence="5 6">
    <name type="scientific">Alicyclobacillus acidocaldarius subsp. acidocaldarius (strain ATCC 27009 / DSM 446 / BCRC 14685 / JCM 5260 / KCTC 1825 / NBRC 15652 / NCIMB 11725 / NRRL B-14509 / 104-IA)</name>
    <name type="common">Bacillus acidocaldarius</name>
    <dbReference type="NCBI Taxonomy" id="521098"/>
    <lineage>
        <taxon>Bacteria</taxon>
        <taxon>Bacillati</taxon>
        <taxon>Bacillota</taxon>
        <taxon>Bacilli</taxon>
        <taxon>Bacillales</taxon>
        <taxon>Alicyclobacillaceae</taxon>
        <taxon>Alicyclobacillus</taxon>
    </lineage>
</organism>
<reference evidence="6" key="1">
    <citation type="submission" date="2009-09" db="EMBL/GenBank/DDBJ databases">
        <title>The complete chromosome of Alicyclobacillus acidocaldarius subsp. acidocaldarius DSM 446.</title>
        <authorList>
            <consortium name="US DOE Joint Genome Institute (JGI-PGF)"/>
            <person name="Lucas S."/>
            <person name="Copeland A."/>
            <person name="Lapidus A."/>
            <person name="Glavina del Rio T."/>
            <person name="Dalin E."/>
            <person name="Tice H."/>
            <person name="Bruce D."/>
            <person name="Goodwin L."/>
            <person name="Pitluck S."/>
            <person name="Kyrpides N."/>
            <person name="Mavromatis K."/>
            <person name="Ivanova N."/>
            <person name="Ovchinnikova G."/>
            <person name="Chertkov O."/>
            <person name="Sims D."/>
            <person name="Brettin T."/>
            <person name="Detter J.C."/>
            <person name="Han C."/>
            <person name="Larimer F."/>
            <person name="Land M."/>
            <person name="Hauser L."/>
            <person name="Markowitz V."/>
            <person name="Cheng J.-F."/>
            <person name="Hugenholtz P."/>
            <person name="Woyke T."/>
            <person name="Wu D."/>
            <person name="Pukall R."/>
            <person name="Klenk H.-P."/>
            <person name="Eisen J.A."/>
        </authorList>
    </citation>
    <scope>NUCLEOTIDE SEQUENCE [LARGE SCALE GENOMIC DNA]</scope>
    <source>
        <strain evidence="6">ATCC 27009 / DSM 446 / BCRC 14685 / JCM 5260 / KCTC 1825 / NBRC 15652 / NCIMB 11725 / NRRL B-14509 / 104-IA</strain>
    </source>
</reference>
<dbReference type="GO" id="GO:0046306">
    <property type="term" value="P:alkanesulfonate catabolic process"/>
    <property type="evidence" value="ECO:0007669"/>
    <property type="project" value="InterPro"/>
</dbReference>
<evidence type="ECO:0000256" key="2">
    <source>
        <dbReference type="ARBA" id="ARBA00022643"/>
    </source>
</evidence>
<dbReference type="InterPro" id="IPR005025">
    <property type="entry name" value="FMN_Rdtase-like_dom"/>
</dbReference>
<dbReference type="InterPro" id="IPR020048">
    <property type="entry name" value="NADPH-dep_FMN_reduc_SsuE"/>
</dbReference>
<dbReference type="GO" id="GO:0008752">
    <property type="term" value="F:FMN reductase [NAD(P)H] activity"/>
    <property type="evidence" value="ECO:0007669"/>
    <property type="project" value="InterPro"/>
</dbReference>
<dbReference type="KEGG" id="aac:Aaci_2849"/>
<dbReference type="Pfam" id="PF03358">
    <property type="entry name" value="FMN_red"/>
    <property type="match status" value="1"/>
</dbReference>
<dbReference type="HOGENOM" id="CLU_055322_3_0_9"/>
<dbReference type="PANTHER" id="PTHR43408">
    <property type="entry name" value="FMN REDUCTASE (NADPH)"/>
    <property type="match status" value="1"/>
</dbReference>